<evidence type="ECO:0000313" key="2">
    <source>
        <dbReference type="EMBL" id="CAG5093277.1"/>
    </source>
</evidence>
<accession>A0A8J2MSQ0</accession>
<dbReference type="Proteomes" id="UP000786811">
    <property type="component" value="Unassembled WGS sequence"/>
</dbReference>
<evidence type="ECO:0000313" key="3">
    <source>
        <dbReference type="Proteomes" id="UP000786811"/>
    </source>
</evidence>
<proteinExistence type="predicted"/>
<name>A0A8J2MSQ0_COTCN</name>
<dbReference type="EMBL" id="CAJNRD030001120">
    <property type="protein sequence ID" value="CAG5093277.1"/>
    <property type="molecule type" value="Genomic_DNA"/>
</dbReference>
<gene>
    <name evidence="2" type="ORF">HICCMSTLAB_LOCUS6718</name>
</gene>
<evidence type="ECO:0000259" key="1">
    <source>
        <dbReference type="Pfam" id="PF20700"/>
    </source>
</evidence>
<keyword evidence="3" id="KW-1185">Reference proteome</keyword>
<sequence length="397" mass="45540">MAHCVRRGENFHCFAKLDIGLNTLLSWKCLECKMITKFYTNPLKPETKFNINETASISVIGSASTFAAFQTVLAVSYRGGRHDALGASVAVIGCATGKIIDIEVLNKYCYTCRYHENRKIEPPPHKCFMNYDRKKSSSSMEPHATAVLFNRSLKLHGLIYKTMVSDDDSATLKAVRDSDPYKAFGIEVDRIKCSFHIFRSIGNKLREASKIRVPSRRVPAAVRKRIKFSGLRIRQIVTADIERLRKDLEPESLSKDEKMKIFEQNTEVLRENILLAPHHVFGNHEKCPREWSCDTSKPNHLIKIKQYGLFARVEKIVTDLSQNSVHLLHFLNTNIIEQYHGILAKYLSGKRIQYGGADEFQDRVYMGTLDQMTSGCHLSRFYKFCRKIVPERIEKLE</sequence>
<comment type="caution">
    <text evidence="2">The sequence shown here is derived from an EMBL/GenBank/DDBJ whole genome shotgun (WGS) entry which is preliminary data.</text>
</comment>
<dbReference type="InterPro" id="IPR049012">
    <property type="entry name" value="Mutator_transp_dom"/>
</dbReference>
<organism evidence="2 3">
    <name type="scientific">Cotesia congregata</name>
    <name type="common">Parasitoid wasp</name>
    <name type="synonym">Apanteles congregatus</name>
    <dbReference type="NCBI Taxonomy" id="51543"/>
    <lineage>
        <taxon>Eukaryota</taxon>
        <taxon>Metazoa</taxon>
        <taxon>Ecdysozoa</taxon>
        <taxon>Arthropoda</taxon>
        <taxon>Hexapoda</taxon>
        <taxon>Insecta</taxon>
        <taxon>Pterygota</taxon>
        <taxon>Neoptera</taxon>
        <taxon>Endopterygota</taxon>
        <taxon>Hymenoptera</taxon>
        <taxon>Apocrita</taxon>
        <taxon>Ichneumonoidea</taxon>
        <taxon>Braconidae</taxon>
        <taxon>Microgastrinae</taxon>
        <taxon>Cotesia</taxon>
    </lineage>
</organism>
<dbReference type="AlphaFoldDB" id="A0A8J2MSQ0"/>
<reference evidence="2" key="1">
    <citation type="submission" date="2021-04" db="EMBL/GenBank/DDBJ databases">
        <authorList>
            <person name="Chebbi M.A.C M."/>
        </authorList>
    </citation>
    <scope>NUCLEOTIDE SEQUENCE</scope>
</reference>
<dbReference type="OrthoDB" id="421276at2759"/>
<protein>
    <recommendedName>
        <fullName evidence="1">Mutator-like transposase domain-containing protein</fullName>
    </recommendedName>
</protein>
<feature type="domain" description="Mutator-like transposase" evidence="1">
    <location>
        <begin position="76"/>
        <end position="290"/>
    </location>
</feature>
<dbReference type="Pfam" id="PF20700">
    <property type="entry name" value="Mutator"/>
    <property type="match status" value="1"/>
</dbReference>